<dbReference type="AlphaFoldDB" id="A0A9X2X1S0"/>
<feature type="transmembrane region" description="Helical" evidence="1">
    <location>
        <begin position="311"/>
        <end position="331"/>
    </location>
</feature>
<keyword evidence="1" id="KW-0472">Membrane</keyword>
<evidence type="ECO:0000259" key="2">
    <source>
        <dbReference type="Pfam" id="PF07670"/>
    </source>
</evidence>
<dbReference type="InterPro" id="IPR011642">
    <property type="entry name" value="Gate_dom"/>
</dbReference>
<keyword evidence="1" id="KW-1133">Transmembrane helix</keyword>
<feature type="transmembrane region" description="Helical" evidence="1">
    <location>
        <begin position="383"/>
        <end position="408"/>
    </location>
</feature>
<comment type="caution">
    <text evidence="3">The sequence shown here is derived from an EMBL/GenBank/DDBJ whole genome shotgun (WGS) entry which is preliminary data.</text>
</comment>
<feature type="transmembrane region" description="Helical" evidence="1">
    <location>
        <begin position="177"/>
        <end position="195"/>
    </location>
</feature>
<evidence type="ECO:0000313" key="3">
    <source>
        <dbReference type="EMBL" id="MCT8505504.1"/>
    </source>
</evidence>
<feature type="transmembrane region" description="Helical" evidence="1">
    <location>
        <begin position="22"/>
        <end position="45"/>
    </location>
</feature>
<protein>
    <submittedName>
        <fullName evidence="3">YjiH family protein</fullName>
    </submittedName>
</protein>
<feature type="transmembrane region" description="Helical" evidence="1">
    <location>
        <begin position="420"/>
        <end position="441"/>
    </location>
</feature>
<evidence type="ECO:0000313" key="4">
    <source>
        <dbReference type="Proteomes" id="UP001145353"/>
    </source>
</evidence>
<feature type="domain" description="Nucleoside transporter/FeoB GTPase Gate" evidence="2">
    <location>
        <begin position="134"/>
        <end position="232"/>
    </location>
</feature>
<keyword evidence="1" id="KW-0812">Transmembrane</keyword>
<dbReference type="Proteomes" id="UP001145353">
    <property type="component" value="Unassembled WGS sequence"/>
</dbReference>
<feature type="transmembrane region" description="Helical" evidence="1">
    <location>
        <begin position="134"/>
        <end position="156"/>
    </location>
</feature>
<organism evidence="3 4">
    <name type="scientific">Chromohalobacter moromii</name>
    <dbReference type="NCBI Taxonomy" id="2860329"/>
    <lineage>
        <taxon>Bacteria</taxon>
        <taxon>Pseudomonadati</taxon>
        <taxon>Pseudomonadota</taxon>
        <taxon>Gammaproteobacteria</taxon>
        <taxon>Oceanospirillales</taxon>
        <taxon>Halomonadaceae</taxon>
        <taxon>Chromohalobacter</taxon>
    </lineage>
</organism>
<gene>
    <name evidence="3" type="ORF">KZO87_08930</name>
</gene>
<feature type="transmembrane region" description="Helical" evidence="1">
    <location>
        <begin position="210"/>
        <end position="228"/>
    </location>
</feature>
<reference evidence="3" key="2">
    <citation type="journal article" date="2022" name="Syst. Appl. Microbiol.">
        <title>Chromohalobacter moromii sp. nov., a moderately halophilic bacterium isolated from lupine-based moromi fermentation.</title>
        <authorList>
            <person name="Lulf R.H."/>
            <person name="Hilgarth M."/>
            <person name="Ehrmann M.A."/>
        </authorList>
    </citation>
    <scope>NUCLEOTIDE SEQUENCE</scope>
    <source>
        <strain evidence="3">TMW 2.2304</strain>
    </source>
</reference>
<feature type="transmembrane region" description="Helical" evidence="1">
    <location>
        <begin position="95"/>
        <end position="114"/>
    </location>
</feature>
<proteinExistence type="predicted"/>
<name>A0A9X2X1S0_9GAMM</name>
<dbReference type="RefSeq" id="WP_247640119.1">
    <property type="nucleotide sequence ID" value="NZ_JAHXCZ010000003.1"/>
</dbReference>
<reference evidence="3" key="1">
    <citation type="submission" date="2021-07" db="EMBL/GenBank/DDBJ databases">
        <authorList>
            <person name="Luelf R.H."/>
        </authorList>
    </citation>
    <scope>NUCLEOTIDE SEQUENCE</scope>
    <source>
        <strain evidence="3">TMW 2.2304</strain>
    </source>
</reference>
<evidence type="ECO:0000256" key="1">
    <source>
        <dbReference type="SAM" id="Phobius"/>
    </source>
</evidence>
<feature type="transmembrane region" description="Helical" evidence="1">
    <location>
        <begin position="65"/>
        <end position="83"/>
    </location>
</feature>
<dbReference type="Pfam" id="PF07670">
    <property type="entry name" value="Gate"/>
    <property type="match status" value="1"/>
</dbReference>
<dbReference type="EMBL" id="JAHXDE010000003">
    <property type="protein sequence ID" value="MCT8505504.1"/>
    <property type="molecule type" value="Genomic_DNA"/>
</dbReference>
<feature type="transmembrane region" description="Helical" evidence="1">
    <location>
        <begin position="343"/>
        <end position="363"/>
    </location>
</feature>
<sequence>MSHRDKTQDASGGQEQRYSLKIALYLFIPSLLGILIFFVPVTLAGRTTIPLDHMVTGARYLLGPLDGWYALALIVAGAIYPLATGRWRRSVTERVFTVLKLLGVVAAAMALSGWGPALLHTPDMLPFLFGKLVIPVGLIVPIGAIFLSLLIGYGLLELIGILLQPVMRPVWRTPGKSAIDAVASFVGSYSIGLLITNRVYQSGEYSAREAAIIATGFSTVSATFMIIVAKTLDLMTVWNLYFWLALLITFVVTAITVRLPPLANMDNEKSSDEPKIARGRRLATAWHTGLDVAAKAPSLTHSVALNFKEGLLMAISILPSIMSVGLIGLLLAKYTPLFDWLGLVFYPVTALWGLDEAMALAQAASTGLAEMFLPALLMGDAGFVARFATGVVSVSSVLFFSASIPCILSTTIPISIGRIVVIWFLRVVLSLLLAVPAGYAVQTLTAIG</sequence>
<accession>A0A9X2X1S0</accession>
<feature type="transmembrane region" description="Helical" evidence="1">
    <location>
        <begin position="240"/>
        <end position="259"/>
    </location>
</feature>
<keyword evidence="4" id="KW-1185">Reference proteome</keyword>